<proteinExistence type="predicted"/>
<dbReference type="HOGENOM" id="CLU_3023576_0_0_10"/>
<name>E4MUS3_CAPOC</name>
<organism evidence="1 2">
    <name type="scientific">Capnocytophaga ochracea F0287</name>
    <dbReference type="NCBI Taxonomy" id="873517"/>
    <lineage>
        <taxon>Bacteria</taxon>
        <taxon>Pseudomonadati</taxon>
        <taxon>Bacteroidota</taxon>
        <taxon>Flavobacteriia</taxon>
        <taxon>Flavobacteriales</taxon>
        <taxon>Flavobacteriaceae</taxon>
        <taxon>Capnocytophaga</taxon>
    </lineage>
</organism>
<accession>E4MUS3</accession>
<evidence type="ECO:0000313" key="1">
    <source>
        <dbReference type="EMBL" id="EFS96567.1"/>
    </source>
</evidence>
<evidence type="ECO:0000313" key="2">
    <source>
        <dbReference type="Proteomes" id="UP000005391"/>
    </source>
</evidence>
<dbReference type="Proteomes" id="UP000005391">
    <property type="component" value="Unassembled WGS sequence"/>
</dbReference>
<sequence length="55" mass="6020">MATAEEVGRKIYLEAFTLWENTSGEEATPTSPFPADIASELRIKNGKAVEIDFSS</sequence>
<gene>
    <name evidence="1" type="ORF">HMPREF1977_2133</name>
</gene>
<comment type="caution">
    <text evidence="1">The sequence shown here is derived from an EMBL/GenBank/DDBJ whole genome shotgun (WGS) entry which is preliminary data.</text>
</comment>
<dbReference type="EMBL" id="AEOH01000049">
    <property type="protein sequence ID" value="EFS96567.1"/>
    <property type="molecule type" value="Genomic_DNA"/>
</dbReference>
<reference evidence="1 2" key="1">
    <citation type="submission" date="2010-10" db="EMBL/GenBank/DDBJ databases">
        <authorList>
            <person name="Muzny D."/>
            <person name="Qin X."/>
            <person name="Deng J."/>
            <person name="Jiang H."/>
            <person name="Liu Y."/>
            <person name="Qu J."/>
            <person name="Song X.-Z."/>
            <person name="Zhang L."/>
            <person name="Thornton R."/>
            <person name="Coyle M."/>
            <person name="Francisco L."/>
            <person name="Jackson L."/>
            <person name="Javaid M."/>
            <person name="Korchina V."/>
            <person name="Kovar C."/>
            <person name="Mata R."/>
            <person name="Mathew T."/>
            <person name="Ngo R."/>
            <person name="Nguyen L."/>
            <person name="Nguyen N."/>
            <person name="Okwuonu G."/>
            <person name="Ongeri F."/>
            <person name="Pham C."/>
            <person name="Simmons D."/>
            <person name="Wilczek-Boney K."/>
            <person name="Hale W."/>
            <person name="Jakkamsetti A."/>
            <person name="Pham P."/>
            <person name="Ruth R."/>
            <person name="San Lucas F."/>
            <person name="Warren J."/>
            <person name="Zhang J."/>
            <person name="Zhao Z."/>
            <person name="Zhou C."/>
            <person name="Zhu D."/>
            <person name="Lee S."/>
            <person name="Bess C."/>
            <person name="Blankenburg K."/>
            <person name="Forbes L."/>
            <person name="Fu Q."/>
            <person name="Gubbala S."/>
            <person name="Hirani K."/>
            <person name="Jayaseelan J.C."/>
            <person name="Lara F."/>
            <person name="Munidasa M."/>
            <person name="Palculict T."/>
            <person name="Patil S."/>
            <person name="Pu L.-L."/>
            <person name="Saada N."/>
            <person name="Tang L."/>
            <person name="Weissenberger G."/>
            <person name="Zhu Y."/>
            <person name="Hemphill L."/>
            <person name="Shang Y."/>
            <person name="Youmans B."/>
            <person name="Ayvaz T."/>
            <person name="Ross M."/>
            <person name="Santibanez J."/>
            <person name="Aqrawi P."/>
            <person name="Gross S."/>
            <person name="Joshi V."/>
            <person name="Fowler G."/>
            <person name="Nazareth L."/>
            <person name="Reid J."/>
            <person name="Worley K."/>
            <person name="Petrosino J."/>
            <person name="Highlander S."/>
            <person name="Gibbs R."/>
        </authorList>
    </citation>
    <scope>NUCLEOTIDE SEQUENCE [LARGE SCALE GENOMIC DNA]</scope>
    <source>
        <strain evidence="1 2">F0287</strain>
    </source>
</reference>
<dbReference type="AlphaFoldDB" id="E4MUS3"/>
<protein>
    <submittedName>
        <fullName evidence="1">Uncharacterized protein</fullName>
    </submittedName>
</protein>